<dbReference type="Proteomes" id="UP000051264">
    <property type="component" value="Unassembled WGS sequence"/>
</dbReference>
<dbReference type="PROSITE" id="PS51257">
    <property type="entry name" value="PROKAR_LIPOPROTEIN"/>
    <property type="match status" value="1"/>
</dbReference>
<dbReference type="Gene3D" id="3.10.450.40">
    <property type="match status" value="2"/>
</dbReference>
<proteinExistence type="predicted"/>
<evidence type="ECO:0000313" key="2">
    <source>
        <dbReference type="EMBL" id="KRL60975.1"/>
    </source>
</evidence>
<dbReference type="PATRIC" id="fig|1423747.3.peg.1093"/>
<dbReference type="STRING" id="1423747.FC69_GL001071"/>
<reference evidence="2 3" key="1">
    <citation type="journal article" date="2015" name="Genome Announc.">
        <title>Expanding the biotechnology potential of lactobacilli through comparative genomics of 213 strains and associated genera.</title>
        <authorList>
            <person name="Sun Z."/>
            <person name="Harris H.M."/>
            <person name="McCann A."/>
            <person name="Guo C."/>
            <person name="Argimon S."/>
            <person name="Zhang W."/>
            <person name="Yang X."/>
            <person name="Jeffery I.B."/>
            <person name="Cooney J.C."/>
            <person name="Kagawa T.F."/>
            <person name="Liu W."/>
            <person name="Song Y."/>
            <person name="Salvetti E."/>
            <person name="Wrobel A."/>
            <person name="Rasinkangas P."/>
            <person name="Parkhill J."/>
            <person name="Rea M.C."/>
            <person name="O'Sullivan O."/>
            <person name="Ritari J."/>
            <person name="Douillard F.P."/>
            <person name="Paul Ross R."/>
            <person name="Yang R."/>
            <person name="Briner A.E."/>
            <person name="Felis G.E."/>
            <person name="de Vos W.M."/>
            <person name="Barrangou R."/>
            <person name="Klaenhammer T.R."/>
            <person name="Caufield P.W."/>
            <person name="Cui Y."/>
            <person name="Zhang H."/>
            <person name="O'Toole P.W."/>
        </authorList>
    </citation>
    <scope>NUCLEOTIDE SEQUENCE [LARGE SCALE GENOMIC DNA]</scope>
    <source>
        <strain evidence="2 3">DSM 14340</strain>
    </source>
</reference>
<dbReference type="AlphaFoldDB" id="A0A0R1RV24"/>
<gene>
    <name evidence="2" type="ORF">FC69_GL001071</name>
</gene>
<dbReference type="eggNOG" id="COG3212">
    <property type="taxonomic scope" value="Bacteria"/>
</dbReference>
<feature type="domain" description="PepSY" evidence="1">
    <location>
        <begin position="48"/>
        <end position="104"/>
    </location>
</feature>
<organism evidence="2 3">
    <name type="scientific">Latilactobacillus fuchuensis DSM 14340 = JCM 11249</name>
    <dbReference type="NCBI Taxonomy" id="1423747"/>
    <lineage>
        <taxon>Bacteria</taxon>
        <taxon>Bacillati</taxon>
        <taxon>Bacillota</taxon>
        <taxon>Bacilli</taxon>
        <taxon>Lactobacillales</taxon>
        <taxon>Lactobacillaceae</taxon>
        <taxon>Latilactobacillus</taxon>
    </lineage>
</organism>
<dbReference type="InterPro" id="IPR025711">
    <property type="entry name" value="PepSY"/>
</dbReference>
<evidence type="ECO:0000259" key="1">
    <source>
        <dbReference type="Pfam" id="PF03413"/>
    </source>
</evidence>
<dbReference type="EMBL" id="AZEX01000029">
    <property type="protein sequence ID" value="KRL60975.1"/>
    <property type="molecule type" value="Genomic_DNA"/>
</dbReference>
<dbReference type="Pfam" id="PF03413">
    <property type="entry name" value="PepSY"/>
    <property type="match status" value="2"/>
</dbReference>
<protein>
    <recommendedName>
        <fullName evidence="1">PepSY domain-containing protein</fullName>
    </recommendedName>
</protein>
<feature type="domain" description="PepSY" evidence="1">
    <location>
        <begin position="128"/>
        <end position="185"/>
    </location>
</feature>
<dbReference type="OrthoDB" id="2943484at2"/>
<sequence length="189" mass="20374">MPKIIYLGLTTVLLATLAGCQTQSQSTTSESAVASSTAKQPTALASIKVPVDEALAIFQKQYPAAKVTHLELETTLGQYLYEIEGLTDTDEVSLRINAKTKAVSDQQSEKLEADDQDTDDSLDLKSLLSLKKVTAIAQKAVGSGQAISWELEKEVGITHWTVAVKHGRQTTDVQINAQTGEVLTKEVDD</sequence>
<comment type="caution">
    <text evidence="2">The sequence shown here is derived from an EMBL/GenBank/DDBJ whole genome shotgun (WGS) entry which is preliminary data.</text>
</comment>
<evidence type="ECO:0000313" key="3">
    <source>
        <dbReference type="Proteomes" id="UP000051264"/>
    </source>
</evidence>
<name>A0A0R1RV24_9LACO</name>
<dbReference type="RefSeq" id="WP_025083662.1">
    <property type="nucleotide sequence ID" value="NZ_AZEX01000029.1"/>
</dbReference>
<accession>A0A0R1RV24</accession>